<dbReference type="Gene3D" id="3.30.530.20">
    <property type="match status" value="1"/>
</dbReference>
<dbReference type="InterPro" id="IPR023393">
    <property type="entry name" value="START-like_dom_sf"/>
</dbReference>
<dbReference type="RefSeq" id="WP_074991626.1">
    <property type="nucleotide sequence ID" value="NZ_FNTD01000004.1"/>
</dbReference>
<dbReference type="GeneID" id="95510748"/>
<protein>
    <submittedName>
        <fullName evidence="1">Polyketide cyclase / dehydrase and lipid transport</fullName>
    </submittedName>
</protein>
<evidence type="ECO:0000313" key="2">
    <source>
        <dbReference type="Proteomes" id="UP000182375"/>
    </source>
</evidence>
<dbReference type="EMBL" id="FNTD01000004">
    <property type="protein sequence ID" value="SEC24983.1"/>
    <property type="molecule type" value="Genomic_DNA"/>
</dbReference>
<dbReference type="AlphaFoldDB" id="A0A1H4QZC2"/>
<accession>A0A1H4QZC2</accession>
<gene>
    <name evidence="1" type="ORF">SAMN04490357_1548</name>
</gene>
<organism evidence="1 2">
    <name type="scientific">Streptomyces misionensis</name>
    <dbReference type="NCBI Taxonomy" id="67331"/>
    <lineage>
        <taxon>Bacteria</taxon>
        <taxon>Bacillati</taxon>
        <taxon>Actinomycetota</taxon>
        <taxon>Actinomycetes</taxon>
        <taxon>Kitasatosporales</taxon>
        <taxon>Streptomycetaceae</taxon>
        <taxon>Streptomyces</taxon>
    </lineage>
</organism>
<sequence length="164" mass="18151">MQDAADEYPDIHWPAGFTPDDADCHSRARTVVDASAARVFDLLVTAEDWPSWIPGLTDVRFSSPCSGTLQRHCSLEFRLAGRHRFEILVGEIVTHRRLGLSGIASGLQFYQAWLLTPSEGQTLIESELVARGTTAKVIQEAPPAWASRLNTRLPARLKARVEAD</sequence>
<dbReference type="Proteomes" id="UP000182375">
    <property type="component" value="Unassembled WGS sequence"/>
</dbReference>
<evidence type="ECO:0000313" key="1">
    <source>
        <dbReference type="EMBL" id="SEC24983.1"/>
    </source>
</evidence>
<dbReference type="InterPro" id="IPR019587">
    <property type="entry name" value="Polyketide_cyclase/dehydratase"/>
</dbReference>
<name>A0A1H4QZC2_9ACTN</name>
<proteinExistence type="predicted"/>
<dbReference type="Pfam" id="PF10604">
    <property type="entry name" value="Polyketide_cyc2"/>
    <property type="match status" value="1"/>
</dbReference>
<reference evidence="1 2" key="1">
    <citation type="submission" date="2016-10" db="EMBL/GenBank/DDBJ databases">
        <authorList>
            <person name="de Groot N.N."/>
        </authorList>
    </citation>
    <scope>NUCLEOTIDE SEQUENCE [LARGE SCALE GENOMIC DNA]</scope>
    <source>
        <strain evidence="1 2">DSM 40306</strain>
    </source>
</reference>
<dbReference type="SUPFAM" id="SSF55961">
    <property type="entry name" value="Bet v1-like"/>
    <property type="match status" value="1"/>
</dbReference>